<evidence type="ECO:0000256" key="1">
    <source>
        <dbReference type="ARBA" id="ARBA00004123"/>
    </source>
</evidence>
<dbReference type="InterPro" id="IPR012340">
    <property type="entry name" value="NA-bd_OB-fold"/>
</dbReference>
<dbReference type="InterPro" id="IPR027417">
    <property type="entry name" value="P-loop_NTPase"/>
</dbReference>
<dbReference type="FunFam" id="3.40.50.300:FF:000033">
    <property type="entry name" value="26S protease regulatory subunit 6B"/>
    <property type="match status" value="1"/>
</dbReference>
<evidence type="ECO:0000256" key="6">
    <source>
        <dbReference type="ARBA" id="ARBA00022840"/>
    </source>
</evidence>
<comment type="subcellular location">
    <subcellularLocation>
        <location evidence="2">Cytoplasm</location>
    </subcellularLocation>
    <subcellularLocation>
        <location evidence="1">Nucleus</location>
    </subcellularLocation>
</comment>
<evidence type="ECO:0000256" key="10">
    <source>
        <dbReference type="ARBA" id="ARBA00068703"/>
    </source>
</evidence>
<evidence type="ECO:0000313" key="13">
    <source>
        <dbReference type="Proteomes" id="UP000053593"/>
    </source>
</evidence>
<dbReference type="InterPro" id="IPR050221">
    <property type="entry name" value="26S_Proteasome_ATPase"/>
</dbReference>
<evidence type="ECO:0000259" key="11">
    <source>
        <dbReference type="SMART" id="SM00382"/>
    </source>
</evidence>
<evidence type="ECO:0000256" key="3">
    <source>
        <dbReference type="ARBA" id="ARBA00006914"/>
    </source>
</evidence>
<dbReference type="FunFam" id="1.10.8.60:FF:000018">
    <property type="entry name" value="26S protease regulatory subunit 6B"/>
    <property type="match status" value="1"/>
</dbReference>
<dbReference type="Pfam" id="PF00004">
    <property type="entry name" value="AAA"/>
    <property type="match status" value="1"/>
</dbReference>
<evidence type="ECO:0000256" key="5">
    <source>
        <dbReference type="ARBA" id="ARBA00022741"/>
    </source>
</evidence>
<sequence>MDEIGIEIGKHEPTFESVVTEKTALYQELQEEDLYTKYKKLSRHLELLEIQEGYIKDEQANLKRELIRAQEEVKRIQSVPLVIGQFLEAIDQHTGIVGSTTGSNYVVRILSTLDRELLKPSSSVALHRHSNALVDILPPEADSSISMLGAEEKPDVAYQDVGGMDSQKQEIREAVELPLTHFDLYKKIGIDPPRGVLLYGPPGTGKTMLVKAVAHHTTASFIRVVGSEFVQKYLGEGPRMVRDVFRLARENSPAIIFIDEIDAIATKRFDAQTGADREVQRILIELLTQMDGFDQGSNVKKYFPQVIMATNRADTLDPALMRPGRLDRKIEFPLPSRREKRLIFQTTTAKMNLGPDVDLEDYVSRPDRLSSADIASIVQAAGLQAVRKNRYVILPVDFEEAWKQTVKKSNETHEFYRYLT</sequence>
<dbReference type="GO" id="GO:0005737">
    <property type="term" value="C:cytoplasm"/>
    <property type="evidence" value="ECO:0007669"/>
    <property type="project" value="UniProtKB-SubCell"/>
</dbReference>
<dbReference type="PANTHER" id="PTHR23073">
    <property type="entry name" value="26S PROTEASOME REGULATORY SUBUNIT"/>
    <property type="match status" value="1"/>
</dbReference>
<dbReference type="InterPro" id="IPR003959">
    <property type="entry name" value="ATPase_AAA_core"/>
</dbReference>
<dbReference type="GO" id="GO:0005634">
    <property type="term" value="C:nucleus"/>
    <property type="evidence" value="ECO:0007669"/>
    <property type="project" value="UniProtKB-SubCell"/>
</dbReference>
<evidence type="ECO:0000256" key="8">
    <source>
        <dbReference type="ARBA" id="ARBA00023242"/>
    </source>
</evidence>
<comment type="similarity">
    <text evidence="3">Belongs to the AAA ATPase family.</text>
</comment>
<dbReference type="GO" id="GO:0005524">
    <property type="term" value="F:ATP binding"/>
    <property type="evidence" value="ECO:0007669"/>
    <property type="project" value="UniProtKB-KW"/>
</dbReference>
<dbReference type="HOGENOM" id="CLU_000688_2_0_1"/>
<dbReference type="SUPFAM" id="SSF52540">
    <property type="entry name" value="P-loop containing nucleoside triphosphate hydrolases"/>
    <property type="match status" value="1"/>
</dbReference>
<dbReference type="SMART" id="SM00382">
    <property type="entry name" value="AAA"/>
    <property type="match status" value="1"/>
</dbReference>
<dbReference type="EMBL" id="KN834778">
    <property type="protein sequence ID" value="KIK59806.1"/>
    <property type="molecule type" value="Genomic_DNA"/>
</dbReference>
<dbReference type="GO" id="GO:0008540">
    <property type="term" value="C:proteasome regulatory particle, base subcomplex"/>
    <property type="evidence" value="ECO:0007669"/>
    <property type="project" value="UniProtKB-ARBA"/>
</dbReference>
<dbReference type="Gene3D" id="1.10.8.60">
    <property type="match status" value="1"/>
</dbReference>
<organism evidence="12 13">
    <name type="scientific">Collybiopsis luxurians FD-317 M1</name>
    <dbReference type="NCBI Taxonomy" id="944289"/>
    <lineage>
        <taxon>Eukaryota</taxon>
        <taxon>Fungi</taxon>
        <taxon>Dikarya</taxon>
        <taxon>Basidiomycota</taxon>
        <taxon>Agaricomycotina</taxon>
        <taxon>Agaricomycetes</taxon>
        <taxon>Agaricomycetidae</taxon>
        <taxon>Agaricales</taxon>
        <taxon>Marasmiineae</taxon>
        <taxon>Omphalotaceae</taxon>
        <taxon>Collybiopsis</taxon>
        <taxon>Collybiopsis luxurians</taxon>
    </lineage>
</organism>
<protein>
    <recommendedName>
        <fullName evidence="10">26S proteasome regulatory subunit 6B homolog</fullName>
    </recommendedName>
</protein>
<dbReference type="AlphaFoldDB" id="A0A0D0BW54"/>
<accession>A0A0D0BW54</accession>
<comment type="function">
    <text evidence="9">The 26S proteasome is involved in the ATP-dependent degradation of ubiquitinated proteins. The regulatory (or ATPase) complex confers ATP dependency and substrate specificity to the 26S complex.</text>
</comment>
<feature type="domain" description="AAA+ ATPase" evidence="11">
    <location>
        <begin position="192"/>
        <end position="336"/>
    </location>
</feature>
<dbReference type="GO" id="GO:0016887">
    <property type="term" value="F:ATP hydrolysis activity"/>
    <property type="evidence" value="ECO:0007669"/>
    <property type="project" value="InterPro"/>
</dbReference>
<keyword evidence="7" id="KW-0647">Proteasome</keyword>
<dbReference type="Pfam" id="PF16450">
    <property type="entry name" value="Prot_ATP_ID_OB_C"/>
    <property type="match status" value="1"/>
</dbReference>
<evidence type="ECO:0000256" key="9">
    <source>
        <dbReference type="ARBA" id="ARBA00024661"/>
    </source>
</evidence>
<dbReference type="InterPro" id="IPR032501">
    <property type="entry name" value="Prot_ATP_ID_OB_2nd"/>
</dbReference>
<evidence type="ECO:0000256" key="7">
    <source>
        <dbReference type="ARBA" id="ARBA00022942"/>
    </source>
</evidence>
<dbReference type="Gene3D" id="3.40.50.300">
    <property type="entry name" value="P-loop containing nucleotide triphosphate hydrolases"/>
    <property type="match status" value="1"/>
</dbReference>
<keyword evidence="6" id="KW-0067">ATP-binding</keyword>
<dbReference type="InterPro" id="IPR003593">
    <property type="entry name" value="AAA+_ATPase"/>
</dbReference>
<reference evidence="12 13" key="1">
    <citation type="submission" date="2014-04" db="EMBL/GenBank/DDBJ databases">
        <title>Evolutionary Origins and Diversification of the Mycorrhizal Mutualists.</title>
        <authorList>
            <consortium name="DOE Joint Genome Institute"/>
            <consortium name="Mycorrhizal Genomics Consortium"/>
            <person name="Kohler A."/>
            <person name="Kuo A."/>
            <person name="Nagy L.G."/>
            <person name="Floudas D."/>
            <person name="Copeland A."/>
            <person name="Barry K.W."/>
            <person name="Cichocki N."/>
            <person name="Veneault-Fourrey C."/>
            <person name="LaButti K."/>
            <person name="Lindquist E.A."/>
            <person name="Lipzen A."/>
            <person name="Lundell T."/>
            <person name="Morin E."/>
            <person name="Murat C."/>
            <person name="Riley R."/>
            <person name="Ohm R."/>
            <person name="Sun H."/>
            <person name="Tunlid A."/>
            <person name="Henrissat B."/>
            <person name="Grigoriev I.V."/>
            <person name="Hibbett D.S."/>
            <person name="Martin F."/>
        </authorList>
    </citation>
    <scope>NUCLEOTIDE SEQUENCE [LARGE SCALE GENOMIC DNA]</scope>
    <source>
        <strain evidence="12 13">FD-317 M1</strain>
    </source>
</reference>
<keyword evidence="13" id="KW-1185">Reference proteome</keyword>
<evidence type="ECO:0000313" key="12">
    <source>
        <dbReference type="EMBL" id="KIK59806.1"/>
    </source>
</evidence>
<dbReference type="Proteomes" id="UP000053593">
    <property type="component" value="Unassembled WGS sequence"/>
</dbReference>
<name>A0A0D0BW54_9AGAR</name>
<dbReference type="OrthoDB" id="10255768at2759"/>
<evidence type="ECO:0000256" key="4">
    <source>
        <dbReference type="ARBA" id="ARBA00022490"/>
    </source>
</evidence>
<dbReference type="Gene3D" id="2.40.50.140">
    <property type="entry name" value="Nucleic acid-binding proteins"/>
    <property type="match status" value="1"/>
</dbReference>
<gene>
    <name evidence="12" type="ORF">GYMLUDRAFT_245016</name>
</gene>
<proteinExistence type="inferred from homology"/>
<keyword evidence="4" id="KW-0963">Cytoplasm</keyword>
<dbReference type="FunFam" id="2.40.50.140:FF:000046">
    <property type="entry name" value="26S protease regulatory subunit 6B"/>
    <property type="match status" value="1"/>
</dbReference>
<keyword evidence="5" id="KW-0547">Nucleotide-binding</keyword>
<keyword evidence="8" id="KW-0539">Nucleus</keyword>
<evidence type="ECO:0000256" key="2">
    <source>
        <dbReference type="ARBA" id="ARBA00004496"/>
    </source>
</evidence>